<accession>A0A9P1I553</accession>
<dbReference type="PANTHER" id="PTHR21531:SF0">
    <property type="entry name" value="PROTEIN LTV1 HOMOLOG"/>
    <property type="match status" value="1"/>
</dbReference>
<evidence type="ECO:0000256" key="2">
    <source>
        <dbReference type="ARBA" id="ARBA00021561"/>
    </source>
</evidence>
<evidence type="ECO:0000313" key="5">
    <source>
        <dbReference type="Proteomes" id="UP001152747"/>
    </source>
</evidence>
<dbReference type="OrthoDB" id="5852896at2759"/>
<sequence>MGKKKAFIDKSASQRFRLVPDGRDRTERFQPSEEHLAEQQKFGVFYDDDYDYLQHMRAVNEPMKLQNVNEVIEKTTIKSPFPPMPMTFGQPKKAEVFDSDVADALEGVGNSESADLEDDFIALAGGVIDERITNYREGRGRMNEDEDEDEDEDDLYDDYDDDELFGEEEHIQTIHPDRGDQRVIDDAFEHLMDREYNTEQIGELDGDDYDVGGCLEPNSGRLHRLAQEKVEVNNTEYDEDLAKQYVKERMRLIEEGVIKEKDEMEMVEVDESTRKRMKWDCESFATQYTNIYNHPTLIKEPRGISRKALKRFDKAVEEMDIAEEDEEDESGSEMEEDGMSCCTSVSTFRPKGETTEQRRLRKAAVKDARRARRQEKKANKVAFADESRKLAKGRLGQMKARPIQ</sequence>
<gene>
    <name evidence="4" type="ORF">CAMP_LOCUS902</name>
</gene>
<dbReference type="EMBL" id="CANHGI010000001">
    <property type="protein sequence ID" value="CAI5438265.1"/>
    <property type="molecule type" value="Genomic_DNA"/>
</dbReference>
<evidence type="ECO:0000256" key="3">
    <source>
        <dbReference type="SAM" id="MobiDB-lite"/>
    </source>
</evidence>
<evidence type="ECO:0000313" key="4">
    <source>
        <dbReference type="EMBL" id="CAI5438265.1"/>
    </source>
</evidence>
<comment type="caution">
    <text evidence="4">The sequence shown here is derived from an EMBL/GenBank/DDBJ whole genome shotgun (WGS) entry which is preliminary data.</text>
</comment>
<dbReference type="GO" id="GO:0005829">
    <property type="term" value="C:cytosol"/>
    <property type="evidence" value="ECO:0007669"/>
    <property type="project" value="TreeGrafter"/>
</dbReference>
<proteinExistence type="inferred from homology"/>
<dbReference type="GO" id="GO:0000056">
    <property type="term" value="P:ribosomal small subunit export from nucleus"/>
    <property type="evidence" value="ECO:0007669"/>
    <property type="project" value="TreeGrafter"/>
</dbReference>
<feature type="compositionally biased region" description="Acidic residues" evidence="3">
    <location>
        <begin position="322"/>
        <end position="338"/>
    </location>
</feature>
<organism evidence="4 5">
    <name type="scientific">Caenorhabditis angaria</name>
    <dbReference type="NCBI Taxonomy" id="860376"/>
    <lineage>
        <taxon>Eukaryota</taxon>
        <taxon>Metazoa</taxon>
        <taxon>Ecdysozoa</taxon>
        <taxon>Nematoda</taxon>
        <taxon>Chromadorea</taxon>
        <taxon>Rhabditida</taxon>
        <taxon>Rhabditina</taxon>
        <taxon>Rhabditomorpha</taxon>
        <taxon>Rhabditoidea</taxon>
        <taxon>Rhabditidae</taxon>
        <taxon>Peloderinae</taxon>
        <taxon>Caenorhabditis</taxon>
    </lineage>
</organism>
<evidence type="ECO:0000256" key="1">
    <source>
        <dbReference type="ARBA" id="ARBA00009078"/>
    </source>
</evidence>
<feature type="region of interest" description="Disordered" evidence="3">
    <location>
        <begin position="322"/>
        <end position="404"/>
    </location>
</feature>
<dbReference type="PANTHER" id="PTHR21531">
    <property type="entry name" value="LOW-TEMPERATURE VIABILITY PROTEIN LTV1-RELATED"/>
    <property type="match status" value="1"/>
</dbReference>
<dbReference type="AlphaFoldDB" id="A0A9P1I553"/>
<dbReference type="GO" id="GO:0042274">
    <property type="term" value="P:ribosomal small subunit biogenesis"/>
    <property type="evidence" value="ECO:0007669"/>
    <property type="project" value="InterPro"/>
</dbReference>
<dbReference type="GO" id="GO:0030688">
    <property type="term" value="C:preribosome, small subunit precursor"/>
    <property type="evidence" value="ECO:0007669"/>
    <property type="project" value="TreeGrafter"/>
</dbReference>
<name>A0A9P1I553_9PELO</name>
<dbReference type="InterPro" id="IPR007307">
    <property type="entry name" value="Ltv1"/>
</dbReference>
<reference evidence="4" key="1">
    <citation type="submission" date="2022-11" db="EMBL/GenBank/DDBJ databases">
        <authorList>
            <person name="Kikuchi T."/>
        </authorList>
    </citation>
    <scope>NUCLEOTIDE SEQUENCE</scope>
    <source>
        <strain evidence="4">PS1010</strain>
    </source>
</reference>
<comment type="similarity">
    <text evidence="1">Belongs to the LTV1 family.</text>
</comment>
<dbReference type="Proteomes" id="UP001152747">
    <property type="component" value="Unassembled WGS sequence"/>
</dbReference>
<protein>
    <recommendedName>
        <fullName evidence="2">Protein LTV1 homolog</fullName>
    </recommendedName>
</protein>
<dbReference type="GO" id="GO:0005634">
    <property type="term" value="C:nucleus"/>
    <property type="evidence" value="ECO:0007669"/>
    <property type="project" value="TreeGrafter"/>
</dbReference>
<keyword evidence="5" id="KW-1185">Reference proteome</keyword>
<feature type="compositionally biased region" description="Basic and acidic residues" evidence="3">
    <location>
        <begin position="350"/>
        <end position="368"/>
    </location>
</feature>
<dbReference type="Pfam" id="PF04180">
    <property type="entry name" value="LTV"/>
    <property type="match status" value="1"/>
</dbReference>